<keyword evidence="2" id="KW-1185">Reference proteome</keyword>
<gene>
    <name evidence="1" type="ORF">PsorP6_007731</name>
</gene>
<evidence type="ECO:0000313" key="2">
    <source>
        <dbReference type="Proteomes" id="UP001163321"/>
    </source>
</evidence>
<evidence type="ECO:0000313" key="1">
    <source>
        <dbReference type="EMBL" id="KAI9916035.1"/>
    </source>
</evidence>
<organism evidence="1 2">
    <name type="scientific">Peronosclerospora sorghi</name>
    <dbReference type="NCBI Taxonomy" id="230839"/>
    <lineage>
        <taxon>Eukaryota</taxon>
        <taxon>Sar</taxon>
        <taxon>Stramenopiles</taxon>
        <taxon>Oomycota</taxon>
        <taxon>Peronosporomycetes</taxon>
        <taxon>Peronosporales</taxon>
        <taxon>Peronosporaceae</taxon>
        <taxon>Peronosclerospora</taxon>
    </lineage>
</organism>
<proteinExistence type="predicted"/>
<name>A0ACC0WBL0_9STRA</name>
<protein>
    <submittedName>
        <fullName evidence="1">Uncharacterized protein</fullName>
    </submittedName>
</protein>
<sequence>MLLMVERLLRLRESIERYKAKLESDLAAQRAAWNNFKAQKTTRMLPGFSKPVKPSADFIKLVINISTLIPRYDEWRLLADLVKLLKTFEAVTVQLGGSYYSTFSTLSGSSFQDRCKQMDTYLVGLAKKLLDEMIEEEQDRQSEGEKETPTNEDGSQSDDEDDEGPSTVGLVARGGFDLLSEVIMLAGDHVDDIEVEQELKDELTRYEKLKFDLKYFRGKQKEFDNFDVIALCNGNSGLFPILAKIDLKYSSVPGTSVPAERLFSGAGLTVTKKRNRLESDLVDDLLFLRSTVRQEDRKKVAVQRYQRQSSLCNKRLRTS</sequence>
<dbReference type="Proteomes" id="UP001163321">
    <property type="component" value="Chromosome 3"/>
</dbReference>
<accession>A0ACC0WBL0</accession>
<dbReference type="EMBL" id="CM047582">
    <property type="protein sequence ID" value="KAI9916035.1"/>
    <property type="molecule type" value="Genomic_DNA"/>
</dbReference>
<comment type="caution">
    <text evidence="1">The sequence shown here is derived from an EMBL/GenBank/DDBJ whole genome shotgun (WGS) entry which is preliminary data.</text>
</comment>
<reference evidence="1 2" key="1">
    <citation type="journal article" date="2022" name="bioRxiv">
        <title>The genome of the oomycete Peronosclerospora sorghi, a cosmopolitan pathogen of maize and sorghum, is inflated with dispersed pseudogenes.</title>
        <authorList>
            <person name="Fletcher K."/>
            <person name="Martin F."/>
            <person name="Isakeit T."/>
            <person name="Cavanaugh K."/>
            <person name="Magill C."/>
            <person name="Michelmore R."/>
        </authorList>
    </citation>
    <scope>NUCLEOTIDE SEQUENCE [LARGE SCALE GENOMIC DNA]</scope>
    <source>
        <strain evidence="1">P6</strain>
    </source>
</reference>